<keyword evidence="1" id="KW-1133">Transmembrane helix</keyword>
<dbReference type="Proteomes" id="UP000789570">
    <property type="component" value="Unassembled WGS sequence"/>
</dbReference>
<proteinExistence type="predicted"/>
<accession>A0A9N8ZUK6</accession>
<evidence type="ECO:0000313" key="2">
    <source>
        <dbReference type="EMBL" id="CAG8507871.1"/>
    </source>
</evidence>
<sequence length="53" mass="6331">MVDSLKAMYNEYVIVFLYAFIHIIIDIIDKKLNMRSHYTHVNLPITRTIEIYG</sequence>
<name>A0A9N8ZUK6_9GLOM</name>
<protein>
    <submittedName>
        <fullName evidence="2">13433_t:CDS:1</fullName>
    </submittedName>
</protein>
<keyword evidence="1" id="KW-0472">Membrane</keyword>
<feature type="transmembrane region" description="Helical" evidence="1">
    <location>
        <begin position="12"/>
        <end position="28"/>
    </location>
</feature>
<keyword evidence="3" id="KW-1185">Reference proteome</keyword>
<organism evidence="2 3">
    <name type="scientific">Funneliformis caledonium</name>
    <dbReference type="NCBI Taxonomy" id="1117310"/>
    <lineage>
        <taxon>Eukaryota</taxon>
        <taxon>Fungi</taxon>
        <taxon>Fungi incertae sedis</taxon>
        <taxon>Mucoromycota</taxon>
        <taxon>Glomeromycotina</taxon>
        <taxon>Glomeromycetes</taxon>
        <taxon>Glomerales</taxon>
        <taxon>Glomeraceae</taxon>
        <taxon>Funneliformis</taxon>
    </lineage>
</organism>
<evidence type="ECO:0000256" key="1">
    <source>
        <dbReference type="SAM" id="Phobius"/>
    </source>
</evidence>
<reference evidence="2" key="1">
    <citation type="submission" date="2021-06" db="EMBL/GenBank/DDBJ databases">
        <authorList>
            <person name="Kallberg Y."/>
            <person name="Tangrot J."/>
            <person name="Rosling A."/>
        </authorList>
    </citation>
    <scope>NUCLEOTIDE SEQUENCE</scope>
    <source>
        <strain evidence="2">UK204</strain>
    </source>
</reference>
<evidence type="ECO:0000313" key="3">
    <source>
        <dbReference type="Proteomes" id="UP000789570"/>
    </source>
</evidence>
<gene>
    <name evidence="2" type="ORF">FCALED_LOCUS4041</name>
</gene>
<dbReference type="AlphaFoldDB" id="A0A9N8ZUK6"/>
<comment type="caution">
    <text evidence="2">The sequence shown here is derived from an EMBL/GenBank/DDBJ whole genome shotgun (WGS) entry which is preliminary data.</text>
</comment>
<keyword evidence="1" id="KW-0812">Transmembrane</keyword>
<dbReference type="EMBL" id="CAJVPQ010000755">
    <property type="protein sequence ID" value="CAG8507871.1"/>
    <property type="molecule type" value="Genomic_DNA"/>
</dbReference>